<dbReference type="Gene3D" id="3.90.1490.10">
    <property type="entry name" value="putative n-type atp pyrophosphatase, domain 2"/>
    <property type="match status" value="1"/>
</dbReference>
<organism evidence="2 3">
    <name type="scientific">Lysobacter spongiicola DSM 21749</name>
    <dbReference type="NCBI Taxonomy" id="1122188"/>
    <lineage>
        <taxon>Bacteria</taxon>
        <taxon>Pseudomonadati</taxon>
        <taxon>Pseudomonadota</taxon>
        <taxon>Gammaproteobacteria</taxon>
        <taxon>Lysobacterales</taxon>
        <taxon>Lysobacteraceae</taxon>
        <taxon>Novilysobacter</taxon>
    </lineage>
</organism>
<dbReference type="AlphaFoldDB" id="A0A1T4RK81"/>
<evidence type="ECO:0000313" key="2">
    <source>
        <dbReference type="EMBL" id="SKA16158.1"/>
    </source>
</evidence>
<feature type="domain" description="Diphthamide synthase" evidence="1">
    <location>
        <begin position="8"/>
        <end position="211"/>
    </location>
</feature>
<dbReference type="InterPro" id="IPR002761">
    <property type="entry name" value="Diphthami_syn_dom"/>
</dbReference>
<dbReference type="Proteomes" id="UP000190061">
    <property type="component" value="Unassembled WGS sequence"/>
</dbReference>
<dbReference type="Pfam" id="PF01902">
    <property type="entry name" value="Diphthami_syn_2"/>
    <property type="match status" value="1"/>
</dbReference>
<sequence length="234" mass="25403">MAAMTQKILLAWSGGKDAAWTLHVLRQRADVEVVGLLTTVTADYDRIAMHGIRRDVLHAQAAATGLPLLESVIPSRCDNDTYEHAFAATLAEARTRWPSLDTIAFGDLLLADVRAWREALCDRYGWKILTPLFGMDTTALADEMVAAGLEAQLCCVDTQQLDGGFSGGTFDRSLLDALPEGCDPCGENGEFHTLLTRGPMLDRPLQVVRGETVLRDGRFAFTDFLLAGAPHTAG</sequence>
<dbReference type="EMBL" id="FUXP01000009">
    <property type="protein sequence ID" value="SKA16158.1"/>
    <property type="molecule type" value="Genomic_DNA"/>
</dbReference>
<evidence type="ECO:0000259" key="1">
    <source>
        <dbReference type="Pfam" id="PF01902"/>
    </source>
</evidence>
<protein>
    <submittedName>
        <fullName evidence="2">MJ0570-related uncharacterized domain-containing protein</fullName>
    </submittedName>
</protein>
<reference evidence="2 3" key="1">
    <citation type="submission" date="2017-02" db="EMBL/GenBank/DDBJ databases">
        <authorList>
            <person name="Peterson S.W."/>
        </authorList>
    </citation>
    <scope>NUCLEOTIDE SEQUENCE [LARGE SCALE GENOMIC DNA]</scope>
    <source>
        <strain evidence="2 3">DSM 21749</strain>
    </source>
</reference>
<dbReference type="STRING" id="1122188.SAMN02745674_02217"/>
<gene>
    <name evidence="2" type="ORF">SAMN02745674_02217</name>
</gene>
<evidence type="ECO:0000313" key="3">
    <source>
        <dbReference type="Proteomes" id="UP000190061"/>
    </source>
</evidence>
<dbReference type="Gene3D" id="3.40.50.620">
    <property type="entry name" value="HUPs"/>
    <property type="match status" value="1"/>
</dbReference>
<dbReference type="InterPro" id="IPR014729">
    <property type="entry name" value="Rossmann-like_a/b/a_fold"/>
</dbReference>
<dbReference type="SUPFAM" id="SSF52402">
    <property type="entry name" value="Adenine nucleotide alpha hydrolases-like"/>
    <property type="match status" value="1"/>
</dbReference>
<keyword evidence="3" id="KW-1185">Reference proteome</keyword>
<accession>A0A1T4RK81</accession>
<proteinExistence type="predicted"/>
<name>A0A1T4RK81_9GAMM</name>